<sequence length="91" mass="10773">MWEKFDESTMGIVVRNIKRFERHISGRTPSSRLINNRSSLPDNVFDPGERQPKQAQKPTKVCYAFAFHWQQLRTTDLFEGIKQVKYFPRDA</sequence>
<proteinExistence type="predicted"/>
<dbReference type="EMBL" id="ML182758">
    <property type="protein sequence ID" value="THU75170.1"/>
    <property type="molecule type" value="Genomic_DNA"/>
</dbReference>
<organism evidence="2 3">
    <name type="scientific">Dendrothele bispora (strain CBS 962.96)</name>
    <dbReference type="NCBI Taxonomy" id="1314807"/>
    <lineage>
        <taxon>Eukaryota</taxon>
        <taxon>Fungi</taxon>
        <taxon>Dikarya</taxon>
        <taxon>Basidiomycota</taxon>
        <taxon>Agaricomycotina</taxon>
        <taxon>Agaricomycetes</taxon>
        <taxon>Agaricomycetidae</taxon>
        <taxon>Agaricales</taxon>
        <taxon>Agaricales incertae sedis</taxon>
        <taxon>Dendrothele</taxon>
    </lineage>
</organism>
<keyword evidence="3" id="KW-1185">Reference proteome</keyword>
<gene>
    <name evidence="2" type="ORF">K435DRAFT_787634</name>
</gene>
<reference evidence="2 3" key="1">
    <citation type="journal article" date="2019" name="Nat. Ecol. Evol.">
        <title>Megaphylogeny resolves global patterns of mushroom evolution.</title>
        <authorList>
            <person name="Varga T."/>
            <person name="Krizsan K."/>
            <person name="Foldi C."/>
            <person name="Dima B."/>
            <person name="Sanchez-Garcia M."/>
            <person name="Sanchez-Ramirez S."/>
            <person name="Szollosi G.J."/>
            <person name="Szarkandi J.G."/>
            <person name="Papp V."/>
            <person name="Albert L."/>
            <person name="Andreopoulos W."/>
            <person name="Angelini C."/>
            <person name="Antonin V."/>
            <person name="Barry K.W."/>
            <person name="Bougher N.L."/>
            <person name="Buchanan P."/>
            <person name="Buyck B."/>
            <person name="Bense V."/>
            <person name="Catcheside P."/>
            <person name="Chovatia M."/>
            <person name="Cooper J."/>
            <person name="Damon W."/>
            <person name="Desjardin D."/>
            <person name="Finy P."/>
            <person name="Geml J."/>
            <person name="Haridas S."/>
            <person name="Hughes K."/>
            <person name="Justo A."/>
            <person name="Karasinski D."/>
            <person name="Kautmanova I."/>
            <person name="Kiss B."/>
            <person name="Kocsube S."/>
            <person name="Kotiranta H."/>
            <person name="LaButti K.M."/>
            <person name="Lechner B.E."/>
            <person name="Liimatainen K."/>
            <person name="Lipzen A."/>
            <person name="Lukacs Z."/>
            <person name="Mihaltcheva S."/>
            <person name="Morgado L.N."/>
            <person name="Niskanen T."/>
            <person name="Noordeloos M.E."/>
            <person name="Ohm R.A."/>
            <person name="Ortiz-Santana B."/>
            <person name="Ovrebo C."/>
            <person name="Racz N."/>
            <person name="Riley R."/>
            <person name="Savchenko A."/>
            <person name="Shiryaev A."/>
            <person name="Soop K."/>
            <person name="Spirin V."/>
            <person name="Szebenyi C."/>
            <person name="Tomsovsky M."/>
            <person name="Tulloss R.E."/>
            <person name="Uehling J."/>
            <person name="Grigoriev I.V."/>
            <person name="Vagvolgyi C."/>
            <person name="Papp T."/>
            <person name="Martin F.M."/>
            <person name="Miettinen O."/>
            <person name="Hibbett D.S."/>
            <person name="Nagy L.G."/>
        </authorList>
    </citation>
    <scope>NUCLEOTIDE SEQUENCE [LARGE SCALE GENOMIC DNA]</scope>
    <source>
        <strain evidence="2 3">CBS 962.96</strain>
    </source>
</reference>
<dbReference type="Proteomes" id="UP000297245">
    <property type="component" value="Unassembled WGS sequence"/>
</dbReference>
<feature type="region of interest" description="Disordered" evidence="1">
    <location>
        <begin position="28"/>
        <end position="56"/>
    </location>
</feature>
<dbReference type="AlphaFoldDB" id="A0A4S8KIF5"/>
<dbReference type="OrthoDB" id="10520802at2759"/>
<protein>
    <submittedName>
        <fullName evidence="2">Uncharacterized protein</fullName>
    </submittedName>
</protein>
<evidence type="ECO:0000313" key="2">
    <source>
        <dbReference type="EMBL" id="THU75170.1"/>
    </source>
</evidence>
<feature type="compositionally biased region" description="Polar residues" evidence="1">
    <location>
        <begin position="28"/>
        <end position="41"/>
    </location>
</feature>
<evidence type="ECO:0000313" key="3">
    <source>
        <dbReference type="Proteomes" id="UP000297245"/>
    </source>
</evidence>
<name>A0A4S8KIF5_DENBC</name>
<accession>A0A4S8KIF5</accession>
<evidence type="ECO:0000256" key="1">
    <source>
        <dbReference type="SAM" id="MobiDB-lite"/>
    </source>
</evidence>